<organism evidence="2 3">
    <name type="scientific">Trifolium medium</name>
    <dbReference type="NCBI Taxonomy" id="97028"/>
    <lineage>
        <taxon>Eukaryota</taxon>
        <taxon>Viridiplantae</taxon>
        <taxon>Streptophyta</taxon>
        <taxon>Embryophyta</taxon>
        <taxon>Tracheophyta</taxon>
        <taxon>Spermatophyta</taxon>
        <taxon>Magnoliopsida</taxon>
        <taxon>eudicotyledons</taxon>
        <taxon>Gunneridae</taxon>
        <taxon>Pentapetalae</taxon>
        <taxon>rosids</taxon>
        <taxon>fabids</taxon>
        <taxon>Fabales</taxon>
        <taxon>Fabaceae</taxon>
        <taxon>Papilionoideae</taxon>
        <taxon>50 kb inversion clade</taxon>
        <taxon>NPAAA clade</taxon>
        <taxon>Hologalegina</taxon>
        <taxon>IRL clade</taxon>
        <taxon>Trifolieae</taxon>
        <taxon>Trifolium</taxon>
    </lineage>
</organism>
<accession>A0A392S123</accession>
<dbReference type="EMBL" id="LXQA010306322">
    <property type="protein sequence ID" value="MCI42583.1"/>
    <property type="molecule type" value="Genomic_DNA"/>
</dbReference>
<protein>
    <submittedName>
        <fullName evidence="2">Uncharacterized protein</fullName>
    </submittedName>
</protein>
<sequence length="39" mass="4379">MTEPTGFSRSGGWLKQNIRKASTGNNNQQSQNGLNRVWD</sequence>
<evidence type="ECO:0000256" key="1">
    <source>
        <dbReference type="SAM" id="MobiDB-lite"/>
    </source>
</evidence>
<proteinExistence type="predicted"/>
<feature type="region of interest" description="Disordered" evidence="1">
    <location>
        <begin position="1"/>
        <end position="39"/>
    </location>
</feature>
<dbReference type="Proteomes" id="UP000265520">
    <property type="component" value="Unassembled WGS sequence"/>
</dbReference>
<reference evidence="2 3" key="1">
    <citation type="journal article" date="2018" name="Front. Plant Sci.">
        <title>Red Clover (Trifolium pratense) and Zigzag Clover (T. medium) - A Picture of Genomic Similarities and Differences.</title>
        <authorList>
            <person name="Dluhosova J."/>
            <person name="Istvanek J."/>
            <person name="Nedelnik J."/>
            <person name="Repkova J."/>
        </authorList>
    </citation>
    <scope>NUCLEOTIDE SEQUENCE [LARGE SCALE GENOMIC DNA]</scope>
    <source>
        <strain evidence="3">cv. 10/8</strain>
        <tissue evidence="2">Leaf</tissue>
    </source>
</reference>
<comment type="caution">
    <text evidence="2">The sequence shown here is derived from an EMBL/GenBank/DDBJ whole genome shotgun (WGS) entry which is preliminary data.</text>
</comment>
<evidence type="ECO:0000313" key="2">
    <source>
        <dbReference type="EMBL" id="MCI42583.1"/>
    </source>
</evidence>
<name>A0A392S123_9FABA</name>
<evidence type="ECO:0000313" key="3">
    <source>
        <dbReference type="Proteomes" id="UP000265520"/>
    </source>
</evidence>
<keyword evidence="3" id="KW-1185">Reference proteome</keyword>
<feature type="non-terminal residue" evidence="2">
    <location>
        <position position="39"/>
    </location>
</feature>
<dbReference type="AlphaFoldDB" id="A0A392S123"/>